<evidence type="ECO:0000313" key="3">
    <source>
        <dbReference type="Proteomes" id="UP000008783"/>
    </source>
</evidence>
<dbReference type="HOGENOM" id="CLU_1175935_0_0_1"/>
<dbReference type="AlphaFoldDB" id="E3L7L8"/>
<keyword evidence="3" id="KW-1185">Reference proteome</keyword>
<name>E3L7L8_PUCGT</name>
<dbReference type="RefSeq" id="XP_003336962.1">
    <property type="nucleotide sequence ID" value="XM_003336914.1"/>
</dbReference>
<dbReference type="VEuPathDB" id="FungiDB:PGTG_18541"/>
<feature type="signal peptide" evidence="1">
    <location>
        <begin position="1"/>
        <end position="18"/>
    </location>
</feature>
<reference key="1">
    <citation type="submission" date="2007-01" db="EMBL/GenBank/DDBJ databases">
        <title>The Genome Sequence of Puccinia graminis f. sp. tritici Strain CRL 75-36-700-3.</title>
        <authorList>
            <consortium name="The Broad Institute Genome Sequencing Platform"/>
            <person name="Birren B."/>
            <person name="Lander E."/>
            <person name="Galagan J."/>
            <person name="Nusbaum C."/>
            <person name="Devon K."/>
            <person name="Cuomo C."/>
            <person name="Jaffe D."/>
            <person name="Butler J."/>
            <person name="Alvarez P."/>
            <person name="Gnerre S."/>
            <person name="Grabherr M."/>
            <person name="Mauceli E."/>
            <person name="Brockman W."/>
            <person name="Young S."/>
            <person name="LaButti K."/>
            <person name="Sykes S."/>
            <person name="DeCaprio D."/>
            <person name="Crawford M."/>
            <person name="Koehrsen M."/>
            <person name="Engels R."/>
            <person name="Montgomery P."/>
            <person name="Pearson M."/>
            <person name="Howarth C."/>
            <person name="Larson L."/>
            <person name="White J."/>
            <person name="Zeng Q."/>
            <person name="Kodira C."/>
            <person name="Yandava C."/>
            <person name="Alvarado L."/>
            <person name="O'Leary S."/>
            <person name="Szabo L."/>
            <person name="Dean R."/>
            <person name="Schein J."/>
        </authorList>
    </citation>
    <scope>NUCLEOTIDE SEQUENCE</scope>
    <source>
        <strain>CRL 75-36-700-3</strain>
    </source>
</reference>
<organism evidence="2 3">
    <name type="scientific">Puccinia graminis f. sp. tritici (strain CRL 75-36-700-3 / race SCCL)</name>
    <name type="common">Black stem rust fungus</name>
    <dbReference type="NCBI Taxonomy" id="418459"/>
    <lineage>
        <taxon>Eukaryota</taxon>
        <taxon>Fungi</taxon>
        <taxon>Dikarya</taxon>
        <taxon>Basidiomycota</taxon>
        <taxon>Pucciniomycotina</taxon>
        <taxon>Pucciniomycetes</taxon>
        <taxon>Pucciniales</taxon>
        <taxon>Pucciniaceae</taxon>
        <taxon>Puccinia</taxon>
    </lineage>
</organism>
<evidence type="ECO:0000313" key="2">
    <source>
        <dbReference type="EMBL" id="EFP92543.1"/>
    </source>
</evidence>
<gene>
    <name evidence="2" type="ORF">PGTG_18541</name>
</gene>
<sequence length="236" mass="27033">MGCSNLLLLTILQVTTLANQHLKLFQAMRPKQNSNLSLELTEDTCKKVCERRGLMDDRVVLNLTDPHWSSATVGRTWSGGLPNCREQEKVPFEQEAPRSTDANLTHPTKSYVADGQCGSTLAKNLEAALREIEKAAAACSRKWALKFIDKARHNEFHWCDVSDNFRYHQPRWVQLWSADDAVARDAEPQELDRRAVTLVYTVIAAWRQTPILRLEQMNLLWLWLLHDGELGVAWRL</sequence>
<dbReference type="InParanoid" id="E3L7L8"/>
<dbReference type="GeneID" id="10538701"/>
<feature type="chain" id="PRO_5005673419" evidence="1">
    <location>
        <begin position="19"/>
        <end position="236"/>
    </location>
</feature>
<proteinExistence type="predicted"/>
<keyword evidence="1" id="KW-0732">Signal</keyword>
<dbReference type="KEGG" id="pgr:PGTG_18541"/>
<dbReference type="OrthoDB" id="10505776at2759"/>
<evidence type="ECO:0000256" key="1">
    <source>
        <dbReference type="SAM" id="SignalP"/>
    </source>
</evidence>
<dbReference type="Proteomes" id="UP000008783">
    <property type="component" value="Unassembled WGS sequence"/>
</dbReference>
<reference evidence="3" key="2">
    <citation type="journal article" date="2011" name="Proc. Natl. Acad. Sci. U.S.A.">
        <title>Obligate biotrophy features unraveled by the genomic analysis of rust fungi.</title>
        <authorList>
            <person name="Duplessis S."/>
            <person name="Cuomo C.A."/>
            <person name="Lin Y.-C."/>
            <person name="Aerts A."/>
            <person name="Tisserant E."/>
            <person name="Veneault-Fourrey C."/>
            <person name="Joly D.L."/>
            <person name="Hacquard S."/>
            <person name="Amselem J."/>
            <person name="Cantarel B.L."/>
            <person name="Chiu R."/>
            <person name="Coutinho P.M."/>
            <person name="Feau N."/>
            <person name="Field M."/>
            <person name="Frey P."/>
            <person name="Gelhaye E."/>
            <person name="Goldberg J."/>
            <person name="Grabherr M.G."/>
            <person name="Kodira C.D."/>
            <person name="Kohler A."/>
            <person name="Kuees U."/>
            <person name="Lindquist E.A."/>
            <person name="Lucas S.M."/>
            <person name="Mago R."/>
            <person name="Mauceli E."/>
            <person name="Morin E."/>
            <person name="Murat C."/>
            <person name="Pangilinan J.L."/>
            <person name="Park R."/>
            <person name="Pearson M."/>
            <person name="Quesneville H."/>
            <person name="Rouhier N."/>
            <person name="Sakthikumar S."/>
            <person name="Salamov A.A."/>
            <person name="Schmutz J."/>
            <person name="Selles B."/>
            <person name="Shapiro H."/>
            <person name="Tanguay P."/>
            <person name="Tuskan G.A."/>
            <person name="Henrissat B."/>
            <person name="Van de Peer Y."/>
            <person name="Rouze P."/>
            <person name="Ellis J.G."/>
            <person name="Dodds P.N."/>
            <person name="Schein J.E."/>
            <person name="Zhong S."/>
            <person name="Hamelin R.C."/>
            <person name="Grigoriev I.V."/>
            <person name="Szabo L.J."/>
            <person name="Martin F."/>
        </authorList>
    </citation>
    <scope>NUCLEOTIDE SEQUENCE [LARGE SCALE GENOMIC DNA]</scope>
    <source>
        <strain evidence="3">CRL 75-36-700-3 / race SCCL</strain>
    </source>
</reference>
<dbReference type="EMBL" id="DS178366">
    <property type="protein sequence ID" value="EFP92543.1"/>
    <property type="molecule type" value="Genomic_DNA"/>
</dbReference>
<protein>
    <submittedName>
        <fullName evidence="2">Uncharacterized protein</fullName>
    </submittedName>
</protein>
<accession>E3L7L8</accession>